<accession>A0A2S4AIV7</accession>
<evidence type="ECO:0000313" key="2">
    <source>
        <dbReference type="EMBL" id="POH80947.1"/>
    </source>
</evidence>
<organism evidence="2 3">
    <name type="scientific">Stutzerimonas stutzeri</name>
    <name type="common">Pseudomonas stutzeri</name>
    <dbReference type="NCBI Taxonomy" id="316"/>
    <lineage>
        <taxon>Bacteria</taxon>
        <taxon>Pseudomonadati</taxon>
        <taxon>Pseudomonadota</taxon>
        <taxon>Gammaproteobacteria</taxon>
        <taxon>Pseudomonadales</taxon>
        <taxon>Pseudomonadaceae</taxon>
        <taxon>Stutzerimonas</taxon>
    </lineage>
</organism>
<dbReference type="InterPro" id="IPR016870">
    <property type="entry name" value="UCP028137"/>
</dbReference>
<feature type="transmembrane region" description="Helical" evidence="1">
    <location>
        <begin position="113"/>
        <end position="131"/>
    </location>
</feature>
<protein>
    <submittedName>
        <fullName evidence="2">MFS transporter</fullName>
    </submittedName>
</protein>
<feature type="transmembrane region" description="Helical" evidence="1">
    <location>
        <begin position="217"/>
        <end position="238"/>
    </location>
</feature>
<keyword evidence="1" id="KW-0472">Membrane</keyword>
<gene>
    <name evidence="2" type="ORF">CXK91_21400</name>
</gene>
<dbReference type="Proteomes" id="UP000237068">
    <property type="component" value="Unassembled WGS sequence"/>
</dbReference>
<proteinExistence type="predicted"/>
<dbReference type="EMBL" id="PPXG01000011">
    <property type="protein sequence ID" value="POH80947.1"/>
    <property type="molecule type" value="Genomic_DNA"/>
</dbReference>
<dbReference type="OrthoDB" id="188353at2"/>
<feature type="transmembrane region" description="Helical" evidence="1">
    <location>
        <begin position="177"/>
        <end position="197"/>
    </location>
</feature>
<dbReference type="PIRSF" id="PIRSF028137">
    <property type="entry name" value="UCP028137"/>
    <property type="match status" value="1"/>
</dbReference>
<sequence length="265" mass="29552">MVWRRGATRAIMQPSSDQPDVMTDTTHAPAEHKPRPLIDLAVSIVIPSLILMKLSGEHRLGADGALLLALAFPLSWGLWELAKYRKFNWIALLGLISVMLTGGIGLLQLDTQWLAVKEAAVPGVIGIAVLASTRTRYPLIRTLLYNPKVLNVDKIHEQLEQNGQVEHFETRLLRATYLLSGTFFFSSFMNYVLAKWIVNSPAGSEAFNAELGRMTLLSYPMIAIPSMLMMMAIFYYLWRTIHGLTGLRLEDIMAAGAQEQAGRNK</sequence>
<reference evidence="2 3" key="1">
    <citation type="submission" date="2018-01" db="EMBL/GenBank/DDBJ databases">
        <title>Denitrification phenotypes of diverse strains of Pseudomonas stutzeri.</title>
        <authorList>
            <person name="Milligan D.A."/>
            <person name="Bergaust L."/>
            <person name="Bakken L.R."/>
            <person name="Frostegard A."/>
        </authorList>
    </citation>
    <scope>NUCLEOTIDE SEQUENCE [LARGE SCALE GENOMIC DNA]</scope>
    <source>
        <strain evidence="2 3">24a13</strain>
    </source>
</reference>
<keyword evidence="1" id="KW-1133">Transmembrane helix</keyword>
<evidence type="ECO:0000256" key="1">
    <source>
        <dbReference type="SAM" id="Phobius"/>
    </source>
</evidence>
<comment type="caution">
    <text evidence="2">The sequence shown here is derived from an EMBL/GenBank/DDBJ whole genome shotgun (WGS) entry which is preliminary data.</text>
</comment>
<dbReference type="NCBIfam" id="NF041646">
    <property type="entry name" value="VC0807_fam"/>
    <property type="match status" value="1"/>
</dbReference>
<name>A0A2S4AIV7_STUST</name>
<evidence type="ECO:0000313" key="3">
    <source>
        <dbReference type="Proteomes" id="UP000237068"/>
    </source>
</evidence>
<feature type="transmembrane region" description="Helical" evidence="1">
    <location>
        <begin position="89"/>
        <end position="107"/>
    </location>
</feature>
<dbReference type="AlphaFoldDB" id="A0A2S4AIV7"/>
<keyword evidence="1" id="KW-0812">Transmembrane</keyword>